<dbReference type="EMBL" id="JBHSAB010000010">
    <property type="protein sequence ID" value="MFC3908647.1"/>
    <property type="molecule type" value="Genomic_DNA"/>
</dbReference>
<sequence>MTTAAFILSCEHAVNTVPEQYRSLFIGNEHLLNTHRGIDFGALDIAKGLQKELSCPLVTAETTRLLIDCNRSLSRNGCFSEISKPLPSSKKQQLAAQYYHPYRNAVLTTIKDLITAGKPVLHLSIHSFTPVLNDVTRNADIGLLYDPARLPEKQLAQKWLKQLKQHTSYRVRLNYPYRGNSDGFTTALRRLFPENNYSGFEIEINQALVNSPLNIACLVDILSQLVLQTQKTSPFFACNVF</sequence>
<dbReference type="Gene3D" id="3.40.630.40">
    <property type="entry name" value="Zn-dependent exopeptidases"/>
    <property type="match status" value="1"/>
</dbReference>
<dbReference type="InterPro" id="IPR007709">
    <property type="entry name" value="N-FG_amidohydro"/>
</dbReference>
<dbReference type="SUPFAM" id="SSF53187">
    <property type="entry name" value="Zn-dependent exopeptidases"/>
    <property type="match status" value="1"/>
</dbReference>
<organism evidence="1 2">
    <name type="scientific">Legionella dresdenensis</name>
    <dbReference type="NCBI Taxonomy" id="450200"/>
    <lineage>
        <taxon>Bacteria</taxon>
        <taxon>Pseudomonadati</taxon>
        <taxon>Pseudomonadota</taxon>
        <taxon>Gammaproteobacteria</taxon>
        <taxon>Legionellales</taxon>
        <taxon>Legionellaceae</taxon>
        <taxon>Legionella</taxon>
    </lineage>
</organism>
<gene>
    <name evidence="1" type="ORF">ACFORL_06100</name>
</gene>
<name>A0ABV8CFB2_9GAMM</name>
<keyword evidence="2" id="KW-1185">Reference proteome</keyword>
<comment type="caution">
    <text evidence="1">The sequence shown here is derived from an EMBL/GenBank/DDBJ whole genome shotgun (WGS) entry which is preliminary data.</text>
</comment>
<proteinExistence type="predicted"/>
<dbReference type="Proteomes" id="UP001595758">
    <property type="component" value="Unassembled WGS sequence"/>
</dbReference>
<protein>
    <submittedName>
        <fullName evidence="1">N-formylglutamate amidohydrolase</fullName>
    </submittedName>
</protein>
<evidence type="ECO:0000313" key="1">
    <source>
        <dbReference type="EMBL" id="MFC3908647.1"/>
    </source>
</evidence>
<evidence type="ECO:0000313" key="2">
    <source>
        <dbReference type="Proteomes" id="UP001595758"/>
    </source>
</evidence>
<dbReference type="Pfam" id="PF05013">
    <property type="entry name" value="FGase"/>
    <property type="match status" value="1"/>
</dbReference>
<accession>A0ABV8CFB2</accession>
<dbReference type="RefSeq" id="WP_382342127.1">
    <property type="nucleotide sequence ID" value="NZ_JBHSAB010000010.1"/>
</dbReference>
<reference evidence="2" key="1">
    <citation type="journal article" date="2019" name="Int. J. Syst. Evol. Microbiol.">
        <title>The Global Catalogue of Microorganisms (GCM) 10K type strain sequencing project: providing services to taxonomists for standard genome sequencing and annotation.</title>
        <authorList>
            <consortium name="The Broad Institute Genomics Platform"/>
            <consortium name="The Broad Institute Genome Sequencing Center for Infectious Disease"/>
            <person name="Wu L."/>
            <person name="Ma J."/>
        </authorList>
    </citation>
    <scope>NUCLEOTIDE SEQUENCE [LARGE SCALE GENOMIC DNA]</scope>
    <source>
        <strain evidence="2">CCUG 59858</strain>
    </source>
</reference>